<dbReference type="PANTHER" id="PTHR13096:SF8">
    <property type="entry name" value="RIBOSOMAL OXYGENASE 1"/>
    <property type="match status" value="1"/>
</dbReference>
<dbReference type="InterPro" id="IPR039994">
    <property type="entry name" value="NO66-like"/>
</dbReference>
<dbReference type="RefSeq" id="WP_194978615.1">
    <property type="nucleotide sequence ID" value="NZ_JADMKS010000008.1"/>
</dbReference>
<keyword evidence="2" id="KW-0479">Metal-binding</keyword>
<evidence type="ECO:0000313" key="5">
    <source>
        <dbReference type="EMBL" id="MBF6638851.1"/>
    </source>
</evidence>
<name>A0AA41BY60_9GAMM</name>
<dbReference type="Proteomes" id="UP000705283">
    <property type="component" value="Unassembled WGS sequence"/>
</dbReference>
<organism evidence="5 6">
    <name type="scientific">Rouxiella silvae</name>
    <dbReference type="NCBI Taxonomy" id="1646373"/>
    <lineage>
        <taxon>Bacteria</taxon>
        <taxon>Pseudomonadati</taxon>
        <taxon>Pseudomonadota</taxon>
        <taxon>Gammaproteobacteria</taxon>
        <taxon>Enterobacterales</taxon>
        <taxon>Yersiniaceae</taxon>
        <taxon>Rouxiella</taxon>
    </lineage>
</organism>
<gene>
    <name evidence="5" type="ORF">ITX54_19480</name>
</gene>
<reference evidence="5" key="2">
    <citation type="submission" date="2022-09" db="EMBL/GenBank/DDBJ databases">
        <title>Rouxiella aceris sp. nov., isolated from tree sap and emended description of the genus Rhouxiella.</title>
        <authorList>
            <person name="Kim I.S."/>
        </authorList>
    </citation>
    <scope>NUCLEOTIDE SEQUENCE</scope>
    <source>
        <strain evidence="5">SAP-2</strain>
    </source>
</reference>
<dbReference type="InterPro" id="IPR003347">
    <property type="entry name" value="JmjC_dom"/>
</dbReference>
<evidence type="ECO:0000256" key="1">
    <source>
        <dbReference type="ARBA" id="ARBA00001954"/>
    </source>
</evidence>
<comment type="caution">
    <text evidence="5">The sequence shown here is derived from an EMBL/GenBank/DDBJ whole genome shotgun (WGS) entry which is preliminary data.</text>
</comment>
<evidence type="ECO:0000313" key="6">
    <source>
        <dbReference type="Proteomes" id="UP000705283"/>
    </source>
</evidence>
<dbReference type="GO" id="GO:0046872">
    <property type="term" value="F:metal ion binding"/>
    <property type="evidence" value="ECO:0007669"/>
    <property type="project" value="UniProtKB-KW"/>
</dbReference>
<dbReference type="Pfam" id="PF08007">
    <property type="entry name" value="JmjC_2"/>
    <property type="match status" value="1"/>
</dbReference>
<dbReference type="PROSITE" id="PS51184">
    <property type="entry name" value="JMJC"/>
    <property type="match status" value="1"/>
</dbReference>
<sequence length="223" mass="25103">MEAVSSGVTLAIDFIEDLSAQVGHLAGAIATEFQERTGATAFFSTGSSKGFTTHWDNSETLIFQLSGKKKWNIWTPTFNSPVSDNKHELPPPFSPPSESLTLEENDFLYLPRGYWHAPEPCGSHSLHISFAFRPRNGIDFTKYLLQKLGTELKFREDIDKSISGMALQEYVDTLYETLEKIMTPENLISFLTESSHRKFISTPFCIEQMIDCGLKHETAPTDK</sequence>
<evidence type="ECO:0000256" key="2">
    <source>
        <dbReference type="ARBA" id="ARBA00022723"/>
    </source>
</evidence>
<feature type="domain" description="JmjC" evidence="4">
    <location>
        <begin position="4"/>
        <end position="149"/>
    </location>
</feature>
<proteinExistence type="predicted"/>
<reference evidence="5" key="1">
    <citation type="submission" date="2020-11" db="EMBL/GenBank/DDBJ databases">
        <authorList>
            <person name="Lee S.D."/>
        </authorList>
    </citation>
    <scope>NUCLEOTIDE SEQUENCE</scope>
    <source>
        <strain evidence="5">SAP-2</strain>
    </source>
</reference>
<comment type="cofactor">
    <cofactor evidence="1">
        <name>Fe(2+)</name>
        <dbReference type="ChEBI" id="CHEBI:29033"/>
    </cofactor>
</comment>
<dbReference type="SUPFAM" id="SSF51197">
    <property type="entry name" value="Clavaminate synthase-like"/>
    <property type="match status" value="1"/>
</dbReference>
<dbReference type="EMBL" id="JADMKS010000008">
    <property type="protein sequence ID" value="MBF6638851.1"/>
    <property type="molecule type" value="Genomic_DNA"/>
</dbReference>
<dbReference type="Gene3D" id="2.60.120.650">
    <property type="entry name" value="Cupin"/>
    <property type="match status" value="1"/>
</dbReference>
<dbReference type="AlphaFoldDB" id="A0AA41BY60"/>
<accession>A0AA41BY60</accession>
<protein>
    <recommendedName>
        <fullName evidence="4">JmjC domain-containing protein</fullName>
    </recommendedName>
</protein>
<evidence type="ECO:0000256" key="3">
    <source>
        <dbReference type="ARBA" id="ARBA00023004"/>
    </source>
</evidence>
<keyword evidence="3" id="KW-0408">Iron</keyword>
<dbReference type="PANTHER" id="PTHR13096">
    <property type="entry name" value="MINA53 MYC INDUCED NUCLEAR ANTIGEN"/>
    <property type="match status" value="1"/>
</dbReference>
<evidence type="ECO:0000259" key="4">
    <source>
        <dbReference type="PROSITE" id="PS51184"/>
    </source>
</evidence>